<sequence>MSIQVRGIAIYSRSGEKRETRFKLNSLNVVTGASKTGKSALLDIVDFCWGRDECTVPRGEIRNGVSWFAVLFDNAGEGILVARHNPGPSGNDGDEIYFERNVEEFPDAPTEFVKNMTAAALRSKFSGILGIAENLSDPEPAANRRQVEASAGQAIFFSLQAQDEIASRRLLFHRQGETGIAQAIRDTFPYFLGAMGEDYFLKKKRLDDAKFRLRKLERELTEARALANEASGTAISLVSEARRVGLLDSNAFAETPDAAREMLRQAAIPRSLSYATLANPEADLADLEDRRRQLRSELQEIREEIKQLNRLVSDASAFEREADEQRVRLASIELLVTADGSHDTCPLCESHLKTPVPTVDDMRRSLSGLELQLRSVRKDSPRVQARISDLEAMRTQREVELETVQTDITTRIAENERLRIEQDQFTEQARVAGRISYYLDNVRIVAEDNGLRLRVARVQAEVDALNAELDQDALNERVSSAISVVGRDLTTFATALRLEHGENSLRIDLRNLTVVADTIHGPLPLAQIGSGENWVGYHVAAHLALHRLFRARARPVPAFLMLDQPSQAHYPPERDLGQISGSEDEDQVAVARLYRVLYDYCADPNQNMQIIVADHVELLDEWFRSIIAERWRDGIKLVPLSWSTTSEDQ</sequence>
<proteinExistence type="predicted"/>
<keyword evidence="1" id="KW-0175">Coiled coil</keyword>
<dbReference type="RefSeq" id="WP_075627928.1">
    <property type="nucleotide sequence ID" value="NZ_FOAM01000019.1"/>
</dbReference>
<dbReference type="Proteomes" id="UP000186364">
    <property type="component" value="Unassembled WGS sequence"/>
</dbReference>
<gene>
    <name evidence="2" type="ORF">BJF93_21700</name>
</gene>
<dbReference type="AlphaFoldDB" id="A0A1Q9AWE3"/>
<dbReference type="OrthoDB" id="103556at2"/>
<organism evidence="2 3">
    <name type="scientific">Xaviernesmea oryzae</name>
    <dbReference type="NCBI Taxonomy" id="464029"/>
    <lineage>
        <taxon>Bacteria</taxon>
        <taxon>Pseudomonadati</taxon>
        <taxon>Pseudomonadota</taxon>
        <taxon>Alphaproteobacteria</taxon>
        <taxon>Hyphomicrobiales</taxon>
        <taxon>Rhizobiaceae</taxon>
        <taxon>Rhizobium/Agrobacterium group</taxon>
        <taxon>Xaviernesmea</taxon>
    </lineage>
</organism>
<evidence type="ECO:0008006" key="4">
    <source>
        <dbReference type="Google" id="ProtNLM"/>
    </source>
</evidence>
<accession>A0A1Q9AWE3</accession>
<feature type="coiled-coil region" evidence="1">
    <location>
        <begin position="277"/>
        <end position="321"/>
    </location>
</feature>
<dbReference type="Gene3D" id="3.40.50.300">
    <property type="entry name" value="P-loop containing nucleotide triphosphate hydrolases"/>
    <property type="match status" value="1"/>
</dbReference>
<name>A0A1Q9AWE3_9HYPH</name>
<dbReference type="InterPro" id="IPR027417">
    <property type="entry name" value="P-loop_NTPase"/>
</dbReference>
<dbReference type="InterPro" id="IPR022205">
    <property type="entry name" value="DUF3732"/>
</dbReference>
<protein>
    <recommendedName>
        <fullName evidence="4">DUF3732 domain-containing protein</fullName>
    </recommendedName>
</protein>
<comment type="caution">
    <text evidence="2">The sequence shown here is derived from an EMBL/GenBank/DDBJ whole genome shotgun (WGS) entry which is preliminary data.</text>
</comment>
<evidence type="ECO:0000256" key="1">
    <source>
        <dbReference type="SAM" id="Coils"/>
    </source>
</evidence>
<evidence type="ECO:0000313" key="2">
    <source>
        <dbReference type="EMBL" id="OLP59735.1"/>
    </source>
</evidence>
<dbReference type="Pfam" id="PF12532">
    <property type="entry name" value="DUF3732"/>
    <property type="match status" value="1"/>
</dbReference>
<evidence type="ECO:0000313" key="3">
    <source>
        <dbReference type="Proteomes" id="UP000186364"/>
    </source>
</evidence>
<feature type="coiled-coil region" evidence="1">
    <location>
        <begin position="206"/>
        <end position="233"/>
    </location>
</feature>
<reference evidence="2 3" key="1">
    <citation type="submission" date="2016-09" db="EMBL/GenBank/DDBJ databases">
        <title>Rhizobium sp. nov., a novel species isolated from the rice rhizosphere.</title>
        <authorList>
            <person name="Zhao J."/>
            <person name="Zhang X."/>
        </authorList>
    </citation>
    <scope>NUCLEOTIDE SEQUENCE [LARGE SCALE GENOMIC DNA]</scope>
    <source>
        <strain evidence="2 3">1.7048</strain>
    </source>
</reference>
<keyword evidence="3" id="KW-1185">Reference proteome</keyword>
<dbReference type="EMBL" id="MKIP01000044">
    <property type="protein sequence ID" value="OLP59735.1"/>
    <property type="molecule type" value="Genomic_DNA"/>
</dbReference>